<evidence type="ECO:0000313" key="2">
    <source>
        <dbReference type="Proteomes" id="UP001419910"/>
    </source>
</evidence>
<evidence type="ECO:0000313" key="1">
    <source>
        <dbReference type="EMBL" id="MEN2789861.1"/>
    </source>
</evidence>
<reference evidence="1 2" key="1">
    <citation type="submission" date="2024-05" db="EMBL/GenBank/DDBJ databases">
        <authorList>
            <person name="Liu Q."/>
            <person name="Xin Y.-H."/>
        </authorList>
    </citation>
    <scope>NUCLEOTIDE SEQUENCE [LARGE SCALE GENOMIC DNA]</scope>
    <source>
        <strain evidence="1 2">CGMCC 1.10181</strain>
    </source>
</reference>
<dbReference type="InterPro" id="IPR036397">
    <property type="entry name" value="RNaseH_sf"/>
</dbReference>
<gene>
    <name evidence="1" type="ORF">ABC974_09505</name>
</gene>
<name>A0ABU9Y235_9SPHN</name>
<dbReference type="EMBL" id="JBDIME010000006">
    <property type="protein sequence ID" value="MEN2789861.1"/>
    <property type="molecule type" value="Genomic_DNA"/>
</dbReference>
<comment type="caution">
    <text evidence="1">The sequence shown here is derived from an EMBL/GenBank/DDBJ whole genome shotgun (WGS) entry which is preliminary data.</text>
</comment>
<sequence>MTPKNPLVLALHATSHGFGYVLFEGPFAPHDWGAVTARNNKSTTCLGKLEKLLDRFTPECLILEEFGHGLSQRRQRLTLLYRSMASVAASRSIDVYVYTKAQIQACFVTVGARTRHEIADAIARQFEIFRHKLPKARKPWESEKRGMALFSAIALILTHYRLGASQLFDDLLHDAPG</sequence>
<dbReference type="Gene3D" id="3.30.420.10">
    <property type="entry name" value="Ribonuclease H-like superfamily/Ribonuclease H"/>
    <property type="match status" value="1"/>
</dbReference>
<organism evidence="1 2">
    <name type="scientific">Sphingomonas oligophenolica</name>
    <dbReference type="NCBI Taxonomy" id="301154"/>
    <lineage>
        <taxon>Bacteria</taxon>
        <taxon>Pseudomonadati</taxon>
        <taxon>Pseudomonadota</taxon>
        <taxon>Alphaproteobacteria</taxon>
        <taxon>Sphingomonadales</taxon>
        <taxon>Sphingomonadaceae</taxon>
        <taxon>Sphingomonas</taxon>
    </lineage>
</organism>
<dbReference type="Proteomes" id="UP001419910">
    <property type="component" value="Unassembled WGS sequence"/>
</dbReference>
<proteinExistence type="predicted"/>
<evidence type="ECO:0008006" key="3">
    <source>
        <dbReference type="Google" id="ProtNLM"/>
    </source>
</evidence>
<protein>
    <recommendedName>
        <fullName evidence="3">Holliday junction resolvase RuvC</fullName>
    </recommendedName>
</protein>
<keyword evidence="2" id="KW-1185">Reference proteome</keyword>
<accession>A0ABU9Y235</accession>
<dbReference type="RefSeq" id="WP_343891350.1">
    <property type="nucleotide sequence ID" value="NZ_BAAAEH010000040.1"/>
</dbReference>